<sequence length="495" mass="54782">MSVTPASGERVHALLTDGTTVCVRPARPDDQKALRLHSEMSDASLRLRFFSVSRRSGEQAAARVAQPEDSGYRALVAERGGRIIRIAEYQIDVGKTAGSAEISLAVGNKRHHRGVGTLLLEHLISAARAHGVRTFTAGALTDNHEVLKVFADLGLRAERRFDGPAVHCVIPLGGTGPVVLPGLEQLLLRLSRMASDLPQLAEVDFNPVLARPRARHRSRRADPAAAAPRPRPLSAPAPLNRGPAHRRRRRNTMKHSKVGALMTADVVRAEYGTPFKEVARRLAEHRISGLPVVDDDEKVLGVISETDVMARQAETRDPSEPRRLLRRLRWTPGSRARRAKAQARTAGQLMSRPAITVHSDATVVEAARVMAQHRVERLPVVDDEERLVGIVTRRDLLEVFLRPDAEIREAIRNEVLGRALWLPPDAVDVDVREGVVTLTGQLERRVETTSAVEMCRRMDGVVAVVDHLTYRFDDSGLSPEEPTLHGLPYYWQRKP</sequence>
<feature type="domain" description="N-acetyltransferase" evidence="5">
    <location>
        <begin position="32"/>
        <end position="177"/>
    </location>
</feature>
<evidence type="ECO:0000256" key="2">
    <source>
        <dbReference type="PROSITE-ProRule" id="PRU00703"/>
    </source>
</evidence>
<reference evidence="7 8" key="1">
    <citation type="submission" date="2013-02" db="EMBL/GenBank/DDBJ databases">
        <title>Draft Genome Sequence of Streptomyces afghaniensis, Which Produces Compounds of the Julimycin B-Complex.</title>
        <authorList>
            <person name="Gruening B.A."/>
            <person name="Praeg A."/>
            <person name="Erxleben A."/>
            <person name="Guenther S."/>
            <person name="Fiedler H.-P."/>
            <person name="Goodfellow M."/>
            <person name="Mueller M."/>
        </authorList>
    </citation>
    <scope>NUCLEOTIDE SEQUENCE [LARGE SCALE GENOMIC DNA]</scope>
    <source>
        <strain evidence="7 8">772</strain>
    </source>
</reference>
<dbReference type="SUPFAM" id="SSF55729">
    <property type="entry name" value="Acyl-CoA N-acyltransferases (Nat)"/>
    <property type="match status" value="1"/>
</dbReference>
<dbReference type="EMBL" id="AOPY01001477">
    <property type="protein sequence ID" value="EPJ37994.1"/>
    <property type="molecule type" value="Genomic_DNA"/>
</dbReference>
<dbReference type="Gene3D" id="3.10.580.10">
    <property type="entry name" value="CBS-domain"/>
    <property type="match status" value="1"/>
</dbReference>
<evidence type="ECO:0000313" key="8">
    <source>
        <dbReference type="Proteomes" id="UP000015001"/>
    </source>
</evidence>
<dbReference type="InterPro" id="IPR007055">
    <property type="entry name" value="BON_dom"/>
</dbReference>
<dbReference type="PROSITE" id="PS51371">
    <property type="entry name" value="CBS"/>
    <property type="match status" value="2"/>
</dbReference>
<name>S4NHT8_9ACTN</name>
<dbReference type="AlphaFoldDB" id="S4NHT8"/>
<dbReference type="InterPro" id="IPR016181">
    <property type="entry name" value="Acyl_CoA_acyltransferase"/>
</dbReference>
<dbReference type="GO" id="GO:0016747">
    <property type="term" value="F:acyltransferase activity, transferring groups other than amino-acyl groups"/>
    <property type="evidence" value="ECO:0007669"/>
    <property type="project" value="InterPro"/>
</dbReference>
<feature type="domain" description="BON" evidence="4">
    <location>
        <begin position="403"/>
        <end position="472"/>
    </location>
</feature>
<dbReference type="InterPro" id="IPR000182">
    <property type="entry name" value="GNAT_dom"/>
</dbReference>
<dbReference type="InterPro" id="IPR000644">
    <property type="entry name" value="CBS_dom"/>
</dbReference>
<dbReference type="Gene3D" id="3.40.630.30">
    <property type="match status" value="1"/>
</dbReference>
<dbReference type="Pfam" id="PF04972">
    <property type="entry name" value="BON"/>
    <property type="match status" value="1"/>
</dbReference>
<dbReference type="Pfam" id="PF00583">
    <property type="entry name" value="Acetyltransf_1"/>
    <property type="match status" value="1"/>
</dbReference>
<protein>
    <recommendedName>
        <fullName evidence="9">N-acetyltransferase domain-containing protein</fullName>
    </recommendedName>
</protein>
<evidence type="ECO:0000259" key="4">
    <source>
        <dbReference type="PROSITE" id="PS50914"/>
    </source>
</evidence>
<proteinExistence type="predicted"/>
<dbReference type="PANTHER" id="PTHR43080">
    <property type="entry name" value="CBS DOMAIN-CONTAINING PROTEIN CBSX3, MITOCHONDRIAL"/>
    <property type="match status" value="1"/>
</dbReference>
<accession>S4NHT8</accession>
<organism evidence="7 8">
    <name type="scientific">Streptomyces afghaniensis 772</name>
    <dbReference type="NCBI Taxonomy" id="1283301"/>
    <lineage>
        <taxon>Bacteria</taxon>
        <taxon>Bacillati</taxon>
        <taxon>Actinomycetota</taxon>
        <taxon>Actinomycetes</taxon>
        <taxon>Kitasatosporales</taxon>
        <taxon>Streptomycetaceae</taxon>
        <taxon>Streptomyces</taxon>
    </lineage>
</organism>
<dbReference type="CDD" id="cd04586">
    <property type="entry name" value="CBS_pair_BON_assoc"/>
    <property type="match status" value="1"/>
</dbReference>
<dbReference type="Proteomes" id="UP000015001">
    <property type="component" value="Unassembled WGS sequence"/>
</dbReference>
<dbReference type="InterPro" id="IPR051257">
    <property type="entry name" value="Diverse_CBS-Domain"/>
</dbReference>
<comment type="caution">
    <text evidence="7">The sequence shown here is derived from an EMBL/GenBank/DDBJ whole genome shotgun (WGS) entry which is preliminary data.</text>
</comment>
<dbReference type="Pfam" id="PF00571">
    <property type="entry name" value="CBS"/>
    <property type="match status" value="2"/>
</dbReference>
<keyword evidence="1 2" id="KW-0129">CBS domain</keyword>
<dbReference type="PATRIC" id="fig|1283301.3.peg.4895"/>
<feature type="compositionally biased region" description="Basic residues" evidence="3">
    <location>
        <begin position="243"/>
        <end position="254"/>
    </location>
</feature>
<evidence type="ECO:0000259" key="6">
    <source>
        <dbReference type="PROSITE" id="PS51371"/>
    </source>
</evidence>
<evidence type="ECO:0000313" key="7">
    <source>
        <dbReference type="EMBL" id="EPJ37994.1"/>
    </source>
</evidence>
<feature type="region of interest" description="Disordered" evidence="3">
    <location>
        <begin position="212"/>
        <end position="254"/>
    </location>
</feature>
<dbReference type="HOGENOM" id="CLU_550834_0_0_11"/>
<evidence type="ECO:0008006" key="9">
    <source>
        <dbReference type="Google" id="ProtNLM"/>
    </source>
</evidence>
<keyword evidence="8" id="KW-1185">Reference proteome</keyword>
<dbReference type="SUPFAM" id="SSF54631">
    <property type="entry name" value="CBS-domain pair"/>
    <property type="match status" value="1"/>
</dbReference>
<dbReference type="InterPro" id="IPR046342">
    <property type="entry name" value="CBS_dom_sf"/>
</dbReference>
<feature type="domain" description="CBS" evidence="6">
    <location>
        <begin position="350"/>
        <end position="406"/>
    </location>
</feature>
<gene>
    <name evidence="7" type="ORF">STAFG_4923</name>
</gene>
<dbReference type="SMART" id="SM00116">
    <property type="entry name" value="CBS"/>
    <property type="match status" value="2"/>
</dbReference>
<dbReference type="CDD" id="cd04301">
    <property type="entry name" value="NAT_SF"/>
    <property type="match status" value="1"/>
</dbReference>
<feature type="domain" description="CBS" evidence="6">
    <location>
        <begin position="262"/>
        <end position="319"/>
    </location>
</feature>
<evidence type="ECO:0000256" key="1">
    <source>
        <dbReference type="ARBA" id="ARBA00023122"/>
    </source>
</evidence>
<evidence type="ECO:0000256" key="3">
    <source>
        <dbReference type="SAM" id="MobiDB-lite"/>
    </source>
</evidence>
<dbReference type="Gene3D" id="3.30.1340.30">
    <property type="match status" value="1"/>
</dbReference>
<dbReference type="PANTHER" id="PTHR43080:SF29">
    <property type="entry name" value="OS02G0818000 PROTEIN"/>
    <property type="match status" value="1"/>
</dbReference>
<dbReference type="PROSITE" id="PS51186">
    <property type="entry name" value="GNAT"/>
    <property type="match status" value="1"/>
</dbReference>
<dbReference type="Gene3D" id="3.30.470.20">
    <property type="entry name" value="ATP-grasp fold, B domain"/>
    <property type="match status" value="1"/>
</dbReference>
<evidence type="ECO:0000259" key="5">
    <source>
        <dbReference type="PROSITE" id="PS51186"/>
    </source>
</evidence>
<dbReference type="PROSITE" id="PS50914">
    <property type="entry name" value="BON"/>
    <property type="match status" value="1"/>
</dbReference>